<proteinExistence type="inferred from homology"/>
<evidence type="ECO:0000256" key="3">
    <source>
        <dbReference type="ARBA" id="ARBA00033787"/>
    </source>
</evidence>
<comment type="similarity">
    <text evidence="2">Belongs to the encapsulin family. Family 1 subfamily.</text>
</comment>
<dbReference type="AlphaFoldDB" id="A0A7V3YFJ3"/>
<evidence type="ECO:0000313" key="4">
    <source>
        <dbReference type="EMBL" id="HGI30169.1"/>
    </source>
</evidence>
<dbReference type="InterPro" id="IPR051429">
    <property type="entry name" value="Encapsulin_nc"/>
</dbReference>
<accession>A0A7V3YFJ3</accession>
<evidence type="ECO:0000256" key="1">
    <source>
        <dbReference type="ARBA" id="ARBA00033738"/>
    </source>
</evidence>
<dbReference type="NCBIfam" id="NF041155">
    <property type="entry name" value="encap_f1"/>
    <property type="match status" value="1"/>
</dbReference>
<dbReference type="PANTHER" id="PTHR37165">
    <property type="entry name" value="PEPTIDASE U56 FAMILY"/>
    <property type="match status" value="1"/>
</dbReference>
<dbReference type="Gene3D" id="3.30.2320.10">
    <property type="entry name" value="hypothetical protein PF0899 domain"/>
    <property type="match status" value="1"/>
</dbReference>
<protein>
    <submittedName>
        <fullName evidence="4">Bacteriocin</fullName>
    </submittedName>
</protein>
<dbReference type="GO" id="GO:0140737">
    <property type="term" value="C:encapsulin nanocompartment"/>
    <property type="evidence" value="ECO:0007669"/>
    <property type="project" value="UniProtKB-SubCell"/>
</dbReference>
<dbReference type="Gene3D" id="3.30.2400.30">
    <property type="match status" value="1"/>
</dbReference>
<dbReference type="InterPro" id="IPR007544">
    <property type="entry name" value="ENCAP"/>
</dbReference>
<dbReference type="PANTHER" id="PTHR37165:SF1">
    <property type="entry name" value="TYPE 1 ENCAPSULIN SHELL PROTEIN"/>
    <property type="match status" value="1"/>
</dbReference>
<evidence type="ECO:0000256" key="2">
    <source>
        <dbReference type="ARBA" id="ARBA00033743"/>
    </source>
</evidence>
<name>A0A7V3YFJ3_9BACT</name>
<keyword evidence="3" id="KW-1284">Encapsulin nanocompartment</keyword>
<organism evidence="4">
    <name type="scientific">Candidatus Caldatribacterium californiense</name>
    <dbReference type="NCBI Taxonomy" id="1454726"/>
    <lineage>
        <taxon>Bacteria</taxon>
        <taxon>Pseudomonadati</taxon>
        <taxon>Atribacterota</taxon>
        <taxon>Atribacteria</taxon>
        <taxon>Atribacterales</taxon>
        <taxon>Candidatus Caldatribacteriaceae</taxon>
        <taxon>Candidatus Caldatribacterium</taxon>
    </lineage>
</organism>
<gene>
    <name evidence="4" type="ORF">ENV30_02470</name>
</gene>
<sequence length="279" mass="30119">MWPERSDSGVPARGGRTVSGSYLGREDAPFGQAFWELLEKTAISVAKSELAGRRILPLEGPFGLGFAFVPFGAKPLEEGVLVAGGQPLVALEQTFSLRKLDIAQFERNGVALDLAPLVAAVKNIAHLEEQLIFEGFGDCRGLCTASGVLESSLSSWDEPGKAAEDLIRAVSLLDSEGFHGPFALALSPGRYNLLLRRYPETAQIELDHIRTIVGDRVVKAPYLKEGGVLLAVNPVYARILLGQDLEVGFIGPDKEGYLFSVSESLTLLLTEPRSVCVLR</sequence>
<comment type="subcellular location">
    <subcellularLocation>
        <location evidence="1">Encapsulin nanocompartment</location>
    </subcellularLocation>
</comment>
<dbReference type="Pfam" id="PF04454">
    <property type="entry name" value="Linocin_M18"/>
    <property type="match status" value="1"/>
</dbReference>
<comment type="caution">
    <text evidence="4">The sequence shown here is derived from an EMBL/GenBank/DDBJ whole genome shotgun (WGS) entry which is preliminary data.</text>
</comment>
<reference evidence="4" key="1">
    <citation type="journal article" date="2020" name="mSystems">
        <title>Genome- and Community-Level Interaction Insights into Carbon Utilization and Element Cycling Functions of Hydrothermarchaeota in Hydrothermal Sediment.</title>
        <authorList>
            <person name="Zhou Z."/>
            <person name="Liu Y."/>
            <person name="Xu W."/>
            <person name="Pan J."/>
            <person name="Luo Z.H."/>
            <person name="Li M."/>
        </authorList>
    </citation>
    <scope>NUCLEOTIDE SEQUENCE [LARGE SCALE GENOMIC DNA]</scope>
    <source>
        <strain evidence="4">SpSt-747</strain>
    </source>
</reference>
<dbReference type="PIRSF" id="PIRSF019254">
    <property type="entry name" value="CFP29"/>
    <property type="match status" value="1"/>
</dbReference>
<dbReference type="EMBL" id="DTFV01000040">
    <property type="protein sequence ID" value="HGI30169.1"/>
    <property type="molecule type" value="Genomic_DNA"/>
</dbReference>